<sequence length="177" mass="20113">MAILGLASCAVVAGGVVEPRWGGWGSQWGVADDWRLTHDWNRDGIIDWRDDYYLHGERPWAGDWLRADWNRDGALDWRDGWRRWDNTWGVGAVEGVLPAGAWRADGAVVREIPATGFVDDWRHIDGPWGVNEWGRGLPGWDNWNAGWNGWNGWNGAAVDDWAWRDGWRGDLGPRVVL</sequence>
<protein>
    <submittedName>
        <fullName evidence="2">Uncharacterized protein</fullName>
    </submittedName>
</protein>
<feature type="signal peptide" evidence="1">
    <location>
        <begin position="1"/>
        <end position="15"/>
    </location>
</feature>
<organism evidence="2 3">
    <name type="scientific">Euplotes crassus</name>
    <dbReference type="NCBI Taxonomy" id="5936"/>
    <lineage>
        <taxon>Eukaryota</taxon>
        <taxon>Sar</taxon>
        <taxon>Alveolata</taxon>
        <taxon>Ciliophora</taxon>
        <taxon>Intramacronucleata</taxon>
        <taxon>Spirotrichea</taxon>
        <taxon>Hypotrichia</taxon>
        <taxon>Euplotida</taxon>
        <taxon>Euplotidae</taxon>
        <taxon>Moneuplotes</taxon>
    </lineage>
</organism>
<keyword evidence="1" id="KW-0732">Signal</keyword>
<gene>
    <name evidence="2" type="ORF">ECRASSUSDP1_LOCUS22496</name>
</gene>
<evidence type="ECO:0000313" key="3">
    <source>
        <dbReference type="Proteomes" id="UP001295684"/>
    </source>
</evidence>
<feature type="chain" id="PRO_5042224537" evidence="1">
    <location>
        <begin position="16"/>
        <end position="177"/>
    </location>
</feature>
<dbReference type="Proteomes" id="UP001295684">
    <property type="component" value="Unassembled WGS sequence"/>
</dbReference>
<dbReference type="EMBL" id="CAMPGE010023074">
    <property type="protein sequence ID" value="CAI2381051.1"/>
    <property type="molecule type" value="Genomic_DNA"/>
</dbReference>
<reference evidence="2" key="1">
    <citation type="submission" date="2023-07" db="EMBL/GenBank/DDBJ databases">
        <authorList>
            <consortium name="AG Swart"/>
            <person name="Singh M."/>
            <person name="Singh A."/>
            <person name="Seah K."/>
            <person name="Emmerich C."/>
        </authorList>
    </citation>
    <scope>NUCLEOTIDE SEQUENCE</scope>
    <source>
        <strain evidence="2">DP1</strain>
    </source>
</reference>
<name>A0AAD2D675_EUPCR</name>
<proteinExistence type="predicted"/>
<accession>A0AAD2D675</accession>
<evidence type="ECO:0000313" key="2">
    <source>
        <dbReference type="EMBL" id="CAI2381051.1"/>
    </source>
</evidence>
<keyword evidence="3" id="KW-1185">Reference proteome</keyword>
<comment type="caution">
    <text evidence="2">The sequence shown here is derived from an EMBL/GenBank/DDBJ whole genome shotgun (WGS) entry which is preliminary data.</text>
</comment>
<dbReference type="AlphaFoldDB" id="A0AAD2D675"/>
<evidence type="ECO:0000256" key="1">
    <source>
        <dbReference type="SAM" id="SignalP"/>
    </source>
</evidence>